<dbReference type="RefSeq" id="WP_262400820.1">
    <property type="nucleotide sequence ID" value="NZ_JACRTB010000030.1"/>
</dbReference>
<dbReference type="EMBL" id="JACRTB010000030">
    <property type="protein sequence ID" value="MBC8577415.1"/>
    <property type="molecule type" value="Genomic_DNA"/>
</dbReference>
<feature type="compositionally biased region" description="Basic and acidic residues" evidence="1">
    <location>
        <begin position="46"/>
        <end position="76"/>
    </location>
</feature>
<evidence type="ECO:0000313" key="4">
    <source>
        <dbReference type="Proteomes" id="UP000658131"/>
    </source>
</evidence>
<protein>
    <submittedName>
        <fullName evidence="3">Uncharacterized protein</fullName>
    </submittedName>
</protein>
<feature type="signal peptide" evidence="2">
    <location>
        <begin position="1"/>
        <end position="18"/>
    </location>
</feature>
<proteinExistence type="predicted"/>
<organism evidence="3 4">
    <name type="scientific">Yanshouia hominis</name>
    <dbReference type="NCBI Taxonomy" id="2763673"/>
    <lineage>
        <taxon>Bacteria</taxon>
        <taxon>Bacillati</taxon>
        <taxon>Bacillota</taxon>
        <taxon>Clostridia</taxon>
        <taxon>Eubacteriales</taxon>
        <taxon>Oscillospiraceae</taxon>
        <taxon>Yanshouia</taxon>
    </lineage>
</organism>
<feature type="compositionally biased region" description="Low complexity" evidence="1">
    <location>
        <begin position="78"/>
        <end position="92"/>
    </location>
</feature>
<accession>A0ABR7NLX6</accession>
<feature type="region of interest" description="Disordered" evidence="1">
    <location>
        <begin position="29"/>
        <end position="115"/>
    </location>
</feature>
<keyword evidence="4" id="KW-1185">Reference proteome</keyword>
<evidence type="ECO:0000313" key="3">
    <source>
        <dbReference type="EMBL" id="MBC8577415.1"/>
    </source>
</evidence>
<sequence length="162" mass="17455">MKKLIRVTVITACLALCAAVWPQTEVVEKTPTPAPTPAVSAPEPPVSEHKTKVEAAPQTEKEKAEIPNQEPRHEVISEPEIAPTEPAAAPEPVLEPMPEPMPAPEITPALESTPEPIPTTLDPQPGDMVYVPGFGWIESQGPNHVEYAEDMYENGNKIGIMG</sequence>
<feature type="compositionally biased region" description="Pro residues" evidence="1">
    <location>
        <begin position="93"/>
        <end position="105"/>
    </location>
</feature>
<name>A0ABR7NLX6_9FIRM</name>
<feature type="chain" id="PRO_5046500785" evidence="2">
    <location>
        <begin position="19"/>
        <end position="162"/>
    </location>
</feature>
<reference evidence="3 4" key="1">
    <citation type="submission" date="2020-08" db="EMBL/GenBank/DDBJ databases">
        <title>Genome public.</title>
        <authorList>
            <person name="Liu C."/>
            <person name="Sun Q."/>
        </authorList>
    </citation>
    <scope>NUCLEOTIDE SEQUENCE [LARGE SCALE GENOMIC DNA]</scope>
    <source>
        <strain evidence="3 4">BX1</strain>
    </source>
</reference>
<gene>
    <name evidence="3" type="ORF">H8717_13490</name>
</gene>
<evidence type="ECO:0000256" key="2">
    <source>
        <dbReference type="SAM" id="SignalP"/>
    </source>
</evidence>
<keyword evidence="2" id="KW-0732">Signal</keyword>
<evidence type="ECO:0000256" key="1">
    <source>
        <dbReference type="SAM" id="MobiDB-lite"/>
    </source>
</evidence>
<comment type="caution">
    <text evidence="3">The sequence shown here is derived from an EMBL/GenBank/DDBJ whole genome shotgun (WGS) entry which is preliminary data.</text>
</comment>
<dbReference type="Proteomes" id="UP000658131">
    <property type="component" value="Unassembled WGS sequence"/>
</dbReference>